<protein>
    <submittedName>
        <fullName evidence="6">Peptidase M14</fullName>
    </submittedName>
</protein>
<evidence type="ECO:0000259" key="5">
    <source>
        <dbReference type="Pfam" id="PF24827"/>
    </source>
</evidence>
<keyword evidence="3" id="KW-0378">Hydrolase</keyword>
<proteinExistence type="predicted"/>
<keyword evidence="2" id="KW-0479">Metal-binding</keyword>
<comment type="caution">
    <text evidence="6">The sequence shown here is derived from an EMBL/GenBank/DDBJ whole genome shotgun (WGS) entry which is preliminary data.</text>
</comment>
<dbReference type="SUPFAM" id="SSF53187">
    <property type="entry name" value="Zn-dependent exopeptidases"/>
    <property type="match status" value="1"/>
</dbReference>
<dbReference type="RefSeq" id="WP_200256945.1">
    <property type="nucleotide sequence ID" value="NZ_NRSH01000025.1"/>
</dbReference>
<dbReference type="InterPro" id="IPR055438">
    <property type="entry name" value="AstE_AspA_cat"/>
</dbReference>
<evidence type="ECO:0000313" key="7">
    <source>
        <dbReference type="Proteomes" id="UP000738126"/>
    </source>
</evidence>
<feature type="domain" description="Succinylglutamate desuccinylase/Aspartoacylase catalytic" evidence="5">
    <location>
        <begin position="46"/>
        <end position="161"/>
    </location>
</feature>
<keyword evidence="4" id="KW-0862">Zinc</keyword>
<gene>
    <name evidence="6" type="ORF">CKO13_03715</name>
</gene>
<evidence type="ECO:0000256" key="2">
    <source>
        <dbReference type="ARBA" id="ARBA00022723"/>
    </source>
</evidence>
<name>A0ABS1E781_9GAMM</name>
<keyword evidence="7" id="KW-1185">Reference proteome</keyword>
<dbReference type="Proteomes" id="UP000738126">
    <property type="component" value="Unassembled WGS sequence"/>
</dbReference>
<comment type="cofactor">
    <cofactor evidence="1">
        <name>Zn(2+)</name>
        <dbReference type="ChEBI" id="CHEBI:29105"/>
    </cofactor>
</comment>
<evidence type="ECO:0000313" key="6">
    <source>
        <dbReference type="EMBL" id="MBK1726144.1"/>
    </source>
</evidence>
<dbReference type="Pfam" id="PF24827">
    <property type="entry name" value="AstE_AspA_cat"/>
    <property type="match status" value="1"/>
</dbReference>
<organism evidence="6 7">
    <name type="scientific">Halorhodospira neutriphila</name>
    <dbReference type="NCBI Taxonomy" id="168379"/>
    <lineage>
        <taxon>Bacteria</taxon>
        <taxon>Pseudomonadati</taxon>
        <taxon>Pseudomonadota</taxon>
        <taxon>Gammaproteobacteria</taxon>
        <taxon>Chromatiales</taxon>
        <taxon>Ectothiorhodospiraceae</taxon>
        <taxon>Halorhodospira</taxon>
    </lineage>
</organism>
<sequence>MLKTYHRLPEGLLEARPEALEGLLGGPSLIELPGRREPPLFVSVLLHGNETTGLEAVQRVLAAYGERGLPRGLMLFIGNVQAARTGARRLPGQPDYNRIWPGGEGPDSPERRMAAEVVARARARGCFASIDVHNNTGRNPHYGCVNRLEGPYLQLAALFSRTVVYFTRPRGVQSLAMARLCPATTLECGQPGSPGAAEHAAELITSALQLAQWPARIPRDVEVYRTLAAVRIPERYRFGFGAGAGDVDLHLVPELEGYNFRELPEGTVLAYAGAQAGLLLSAEDNEGREAAAEFFVRDGDAIRLRRAAMPAMLAADEAAIRQDVLCYLMERIPVHG</sequence>
<dbReference type="EMBL" id="NRSH01000025">
    <property type="protein sequence ID" value="MBK1726144.1"/>
    <property type="molecule type" value="Genomic_DNA"/>
</dbReference>
<dbReference type="CDD" id="cd06256">
    <property type="entry name" value="M14_ASTE_ASPA-like"/>
    <property type="match status" value="1"/>
</dbReference>
<evidence type="ECO:0000256" key="4">
    <source>
        <dbReference type="ARBA" id="ARBA00022833"/>
    </source>
</evidence>
<evidence type="ECO:0000256" key="1">
    <source>
        <dbReference type="ARBA" id="ARBA00001947"/>
    </source>
</evidence>
<evidence type="ECO:0000256" key="3">
    <source>
        <dbReference type="ARBA" id="ARBA00022801"/>
    </source>
</evidence>
<accession>A0ABS1E781</accession>
<reference evidence="6 7" key="1">
    <citation type="journal article" date="2020" name="Microorganisms">
        <title>Osmotic Adaptation and Compatible Solute Biosynthesis of Phototrophic Bacteria as Revealed from Genome Analyses.</title>
        <authorList>
            <person name="Imhoff J.F."/>
            <person name="Rahn T."/>
            <person name="Kunzel S."/>
            <person name="Keller A."/>
            <person name="Neulinger S.C."/>
        </authorList>
    </citation>
    <scope>NUCLEOTIDE SEQUENCE [LARGE SCALE GENOMIC DNA]</scope>
    <source>
        <strain evidence="6 7">DSM 15116</strain>
    </source>
</reference>
<dbReference type="Gene3D" id="3.40.630.10">
    <property type="entry name" value="Zn peptidases"/>
    <property type="match status" value="1"/>
</dbReference>